<name>A0A975Y6G5_9NOST</name>
<feature type="transmembrane region" description="Helical" evidence="1">
    <location>
        <begin position="21"/>
        <end position="41"/>
    </location>
</feature>
<evidence type="ECO:0000313" key="3">
    <source>
        <dbReference type="Proteomes" id="UP000683511"/>
    </source>
</evidence>
<evidence type="ECO:0000256" key="1">
    <source>
        <dbReference type="SAM" id="Phobius"/>
    </source>
</evidence>
<dbReference type="Proteomes" id="UP000683511">
    <property type="component" value="Chromosome"/>
</dbReference>
<dbReference type="EMBL" id="CP021056">
    <property type="protein sequence ID" value="QXE25257.1"/>
    <property type="molecule type" value="Genomic_DNA"/>
</dbReference>
<evidence type="ECO:0000313" key="2">
    <source>
        <dbReference type="EMBL" id="QXE25257.1"/>
    </source>
</evidence>
<protein>
    <recommendedName>
        <fullName evidence="4">DUF3352 domain-containing protein</fullName>
    </recommendedName>
</protein>
<accession>A0A975Y6G5</accession>
<proteinExistence type="predicted"/>
<sequence length="562" mass="61805">MVAEKLKNRFSVNRQNSFFGFLVAGVIGLVLLGIAGFYWFVGRSPAHLVASRSQPGAAIFVSKLAPVMVSLLVNPEKLQKLDTQGELAEIKHNLFEKSNIDYQEDIRPWLGNEITLAVTSKDLDRNTENGFQSGYLMALATEKPEKSREFLELLFSKRALLGAKLEVEQYQGIKIIYDNHQVAAGAKNQNTLAGAVVDNFVLFANDPKVLREAINNLQAPDLNLTSSRKYQKATEQLPEHAVAVAFLNLPMVAQWQGLKLSAATYDSEIMGLVLNPQGLLAETTFLAPTKAESSAPLLAQPIAAWRYIPESAGVAVAGVNLTNLETSNLAKLWKQGTSTLYGTGEDALGRLAQPLVEIQKRWGLNFNQDIFSWVTGEYAIALLPHTNNSLPSWVFVVEKSPQLEAGIVNLDKIASQNGLNVNSLTLNNHQILAWTELTTAKQKQAPLSVETKIRGAHTSLDNYEIFASDLEIMNQILATPAKSVLDNPNFQKGIAAIPQPNQGYVYLDWQKSQGLLEKQIPLLKFVEVLGKPLFHKLRSLTVSSYGSETGILKGGVFFQLNP</sequence>
<dbReference type="Pfam" id="PF11832">
    <property type="entry name" value="DUF3352"/>
    <property type="match status" value="1"/>
</dbReference>
<dbReference type="InterPro" id="IPR021787">
    <property type="entry name" value="DUF3352"/>
</dbReference>
<gene>
    <name evidence="2" type="ORF">B6N60_03971</name>
</gene>
<keyword evidence="1" id="KW-1133">Transmembrane helix</keyword>
<keyword evidence="1" id="KW-0812">Transmembrane</keyword>
<keyword evidence="1" id="KW-0472">Membrane</keyword>
<dbReference type="AlphaFoldDB" id="A0A975Y6G5"/>
<evidence type="ECO:0008006" key="4">
    <source>
        <dbReference type="Google" id="ProtNLM"/>
    </source>
</evidence>
<keyword evidence="3" id="KW-1185">Reference proteome</keyword>
<reference evidence="2" key="1">
    <citation type="submission" date="2017-04" db="EMBL/GenBank/DDBJ databases">
        <title>Genome deletions in a multicellular cyanobacterial endosymbiont for morphological adaptation in marine diatoms.</title>
        <authorList>
            <person name="Wang Y."/>
            <person name="Gao H."/>
            <person name="Li R."/>
            <person name="Xu X."/>
        </authorList>
    </citation>
    <scope>NUCLEOTIDE SEQUENCE</scope>
    <source>
        <strain evidence="2">FACHB 800</strain>
    </source>
</reference>
<dbReference type="KEGG" id="rsin:B6N60_03971"/>
<organism evidence="2 3">
    <name type="scientific">Richelia sinica FACHB-800</name>
    <dbReference type="NCBI Taxonomy" id="1357546"/>
    <lineage>
        <taxon>Bacteria</taxon>
        <taxon>Bacillati</taxon>
        <taxon>Cyanobacteriota</taxon>
        <taxon>Cyanophyceae</taxon>
        <taxon>Nostocales</taxon>
        <taxon>Nostocaceae</taxon>
        <taxon>Richelia</taxon>
    </lineage>
</organism>
<dbReference type="RefSeq" id="WP_199317781.1">
    <property type="nucleotide sequence ID" value="NZ_JACJTT010000036.1"/>
</dbReference>